<accession>A0A7T1T6F3</accession>
<organism evidence="1 2">
    <name type="scientific">Streptomyces bathyalis</name>
    <dbReference type="NCBI Taxonomy" id="2710756"/>
    <lineage>
        <taxon>Bacteria</taxon>
        <taxon>Bacillati</taxon>
        <taxon>Actinomycetota</taxon>
        <taxon>Actinomycetes</taxon>
        <taxon>Kitasatosporales</taxon>
        <taxon>Streptomycetaceae</taxon>
        <taxon>Streptomyces</taxon>
    </lineage>
</organism>
<proteinExistence type="predicted"/>
<dbReference type="Proteomes" id="UP000595046">
    <property type="component" value="Chromosome"/>
</dbReference>
<gene>
    <name evidence="1" type="ORF">G4Z16_13745</name>
</gene>
<name>A0A7T1T6F3_9ACTN</name>
<reference evidence="2" key="1">
    <citation type="submission" date="2020-02" db="EMBL/GenBank/DDBJ databases">
        <title>Streptomyces sp. ASO4wet.</title>
        <authorList>
            <person name="Risdian C."/>
            <person name="Landwehr W."/>
            <person name="Schupp P."/>
            <person name="Wink J."/>
        </authorList>
    </citation>
    <scope>NUCLEOTIDE SEQUENCE [LARGE SCALE GENOMIC DNA]</scope>
    <source>
        <strain evidence="2">ASO4wet</strain>
    </source>
</reference>
<sequence>MLRPDLTYWVDNVNKGLRTVDQGTWEWSNPKIDKPSFFPTVAMPQLIGPSTASRITLPERDAYHRSLTATPPPCAGGQLARRLGLA</sequence>
<evidence type="ECO:0000313" key="2">
    <source>
        <dbReference type="Proteomes" id="UP000595046"/>
    </source>
</evidence>
<keyword evidence="2" id="KW-1185">Reference proteome</keyword>
<dbReference type="RefSeq" id="WP_197351064.1">
    <property type="nucleotide sequence ID" value="NZ_CP048882.1"/>
</dbReference>
<evidence type="ECO:0000313" key="1">
    <source>
        <dbReference type="EMBL" id="QPP07273.1"/>
    </source>
</evidence>
<protein>
    <submittedName>
        <fullName evidence="1">Uncharacterized protein</fullName>
    </submittedName>
</protein>
<dbReference type="EMBL" id="CP048882">
    <property type="protein sequence ID" value="QPP07273.1"/>
    <property type="molecule type" value="Genomic_DNA"/>
</dbReference>
<dbReference type="AlphaFoldDB" id="A0A7T1T6F3"/>
<dbReference type="KEGG" id="sbat:G4Z16_13745"/>